<dbReference type="InterPro" id="IPR005467">
    <property type="entry name" value="His_kinase_dom"/>
</dbReference>
<dbReference type="PANTHER" id="PTHR45436:SF5">
    <property type="entry name" value="SENSOR HISTIDINE KINASE TRCS"/>
    <property type="match status" value="1"/>
</dbReference>
<comment type="subcellular location">
    <subcellularLocation>
        <location evidence="2">Membrane</location>
    </subcellularLocation>
</comment>
<dbReference type="EMBL" id="JABBGH010000001">
    <property type="protein sequence ID" value="NML64192.1"/>
    <property type="molecule type" value="Genomic_DNA"/>
</dbReference>
<evidence type="ECO:0000259" key="10">
    <source>
        <dbReference type="PROSITE" id="PS50109"/>
    </source>
</evidence>
<dbReference type="Gene3D" id="3.30.565.10">
    <property type="entry name" value="Histidine kinase-like ATPase, C-terminal domain"/>
    <property type="match status" value="1"/>
</dbReference>
<comment type="catalytic activity">
    <reaction evidence="1">
        <text>ATP + protein L-histidine = ADP + protein N-phospho-L-histidine.</text>
        <dbReference type="EC" id="2.7.13.3"/>
    </reaction>
</comment>
<keyword evidence="5" id="KW-0808">Transferase</keyword>
<name>A0A7Y0ABB9_9BACT</name>
<dbReference type="AlphaFoldDB" id="A0A7Y0ABB9"/>
<dbReference type="InterPro" id="IPR003594">
    <property type="entry name" value="HATPase_dom"/>
</dbReference>
<organism evidence="11 12">
    <name type="scientific">Hymenobacter polaris</name>
    <dbReference type="NCBI Taxonomy" id="2682546"/>
    <lineage>
        <taxon>Bacteria</taxon>
        <taxon>Pseudomonadati</taxon>
        <taxon>Bacteroidota</taxon>
        <taxon>Cytophagia</taxon>
        <taxon>Cytophagales</taxon>
        <taxon>Hymenobacteraceae</taxon>
        <taxon>Hymenobacter</taxon>
    </lineage>
</organism>
<dbReference type="SMART" id="SM00388">
    <property type="entry name" value="HisKA"/>
    <property type="match status" value="1"/>
</dbReference>
<dbReference type="SUPFAM" id="SSF55874">
    <property type="entry name" value="ATPase domain of HSP90 chaperone/DNA topoisomerase II/histidine kinase"/>
    <property type="match status" value="1"/>
</dbReference>
<dbReference type="SMART" id="SM00387">
    <property type="entry name" value="HATPase_c"/>
    <property type="match status" value="1"/>
</dbReference>
<dbReference type="CDD" id="cd00082">
    <property type="entry name" value="HisKA"/>
    <property type="match status" value="1"/>
</dbReference>
<keyword evidence="4" id="KW-0597">Phosphoprotein</keyword>
<dbReference type="InterPro" id="IPR050428">
    <property type="entry name" value="TCS_sensor_his_kinase"/>
</dbReference>
<reference evidence="11 12" key="1">
    <citation type="submission" date="2020-04" db="EMBL/GenBank/DDBJ databases">
        <title>Hymenobacter polaris sp. nov., isolated from Arctic soil.</title>
        <authorList>
            <person name="Dahal R.H."/>
        </authorList>
    </citation>
    <scope>NUCLEOTIDE SEQUENCE [LARGE SCALE GENOMIC DNA]</scope>
    <source>
        <strain evidence="11 12">RP-2-7</strain>
    </source>
</reference>
<dbReference type="InterPro" id="IPR004358">
    <property type="entry name" value="Sig_transdc_His_kin-like_C"/>
</dbReference>
<proteinExistence type="predicted"/>
<evidence type="ECO:0000256" key="6">
    <source>
        <dbReference type="ARBA" id="ARBA00022692"/>
    </source>
</evidence>
<dbReference type="PANTHER" id="PTHR45436">
    <property type="entry name" value="SENSOR HISTIDINE KINASE YKOH"/>
    <property type="match status" value="1"/>
</dbReference>
<evidence type="ECO:0000313" key="11">
    <source>
        <dbReference type="EMBL" id="NML64192.1"/>
    </source>
</evidence>
<dbReference type="Gene3D" id="1.10.287.130">
    <property type="match status" value="1"/>
</dbReference>
<gene>
    <name evidence="11" type="ORF">HHL22_03140</name>
</gene>
<evidence type="ECO:0000256" key="4">
    <source>
        <dbReference type="ARBA" id="ARBA00022553"/>
    </source>
</evidence>
<evidence type="ECO:0000256" key="2">
    <source>
        <dbReference type="ARBA" id="ARBA00004370"/>
    </source>
</evidence>
<dbReference type="PROSITE" id="PS50109">
    <property type="entry name" value="HIS_KIN"/>
    <property type="match status" value="1"/>
</dbReference>
<dbReference type="InterPro" id="IPR003661">
    <property type="entry name" value="HisK_dim/P_dom"/>
</dbReference>
<evidence type="ECO:0000256" key="1">
    <source>
        <dbReference type="ARBA" id="ARBA00000085"/>
    </source>
</evidence>
<dbReference type="SUPFAM" id="SSF47384">
    <property type="entry name" value="Homodimeric domain of signal transducing histidine kinase"/>
    <property type="match status" value="1"/>
</dbReference>
<dbReference type="GO" id="GO:0005886">
    <property type="term" value="C:plasma membrane"/>
    <property type="evidence" value="ECO:0007669"/>
    <property type="project" value="TreeGrafter"/>
</dbReference>
<keyword evidence="7" id="KW-0418">Kinase</keyword>
<dbReference type="EC" id="2.7.13.3" evidence="3"/>
<keyword evidence="12" id="KW-1185">Reference proteome</keyword>
<evidence type="ECO:0000256" key="3">
    <source>
        <dbReference type="ARBA" id="ARBA00012438"/>
    </source>
</evidence>
<dbReference type="Pfam" id="PF00512">
    <property type="entry name" value="HisKA"/>
    <property type="match status" value="1"/>
</dbReference>
<keyword evidence="6" id="KW-0812">Transmembrane</keyword>
<evidence type="ECO:0000313" key="12">
    <source>
        <dbReference type="Proteomes" id="UP000559626"/>
    </source>
</evidence>
<keyword evidence="9" id="KW-0472">Membrane</keyword>
<feature type="domain" description="Histidine kinase" evidence="10">
    <location>
        <begin position="247"/>
        <end position="462"/>
    </location>
</feature>
<accession>A0A7Y0ABB9</accession>
<dbReference type="Pfam" id="PF02518">
    <property type="entry name" value="HATPase_c"/>
    <property type="match status" value="1"/>
</dbReference>
<dbReference type="InterPro" id="IPR036890">
    <property type="entry name" value="HATPase_C_sf"/>
</dbReference>
<dbReference type="Proteomes" id="UP000559626">
    <property type="component" value="Unassembled WGS sequence"/>
</dbReference>
<dbReference type="PRINTS" id="PR00344">
    <property type="entry name" value="BCTRLSENSOR"/>
</dbReference>
<dbReference type="GO" id="GO:0000155">
    <property type="term" value="F:phosphorelay sensor kinase activity"/>
    <property type="evidence" value="ECO:0007669"/>
    <property type="project" value="InterPro"/>
</dbReference>
<sequence>MRLETKLGLFNGLSKLLLVVLGALIIPPVVQRVAIAHTDQRLHDKKRELLRFIDRDGLTNFLRVEQNESYADYNILKQEYITITPLPAYPAGPEGAATERIFEEPRQVDQEVEDFRILSYVAPLRVPPAGPGGTADGSTPRRFRLEIGSSLATVELLTDTLRRLALWVLVLGAVLTVFTDAAFAHYLLGPLRELISRKLRGIRQPGEFSFERLDTDTTDFRRLDDSLSALMRDLQTSFEKEREFMSNVSHELLTPTSILQSRFENMLQDSTLPEPHAQQIVESQRTLYRLRNTVRTLLLIANIENEQYLRNESVSLTQVTHDVAEELDDRRQQRDIGLAIDLAPDYVVRRANTTLLHTLLRNLLSNAIKYNHEGGQIRIVGRPTPNGGYALRVEDEGPGIAAKNLPHLFDRFRRFHATGPSAPEGYGLGLPIAQTIATFHKATLRAESELGRGTAFVLEFEG</sequence>
<evidence type="ECO:0000256" key="5">
    <source>
        <dbReference type="ARBA" id="ARBA00022679"/>
    </source>
</evidence>
<evidence type="ECO:0000256" key="8">
    <source>
        <dbReference type="ARBA" id="ARBA00022989"/>
    </source>
</evidence>
<evidence type="ECO:0000256" key="7">
    <source>
        <dbReference type="ARBA" id="ARBA00022777"/>
    </source>
</evidence>
<evidence type="ECO:0000256" key="9">
    <source>
        <dbReference type="ARBA" id="ARBA00023136"/>
    </source>
</evidence>
<protein>
    <recommendedName>
        <fullName evidence="3">histidine kinase</fullName>
        <ecNumber evidence="3">2.7.13.3</ecNumber>
    </recommendedName>
</protein>
<dbReference type="InterPro" id="IPR036097">
    <property type="entry name" value="HisK_dim/P_sf"/>
</dbReference>
<comment type="caution">
    <text evidence="11">The sequence shown here is derived from an EMBL/GenBank/DDBJ whole genome shotgun (WGS) entry which is preliminary data.</text>
</comment>
<keyword evidence="8" id="KW-1133">Transmembrane helix</keyword>
<dbReference type="RefSeq" id="WP_169529506.1">
    <property type="nucleotide sequence ID" value="NZ_JABBGH010000001.1"/>
</dbReference>